<dbReference type="PANTHER" id="PTHR31672">
    <property type="entry name" value="BNACNNG10540D PROTEIN"/>
    <property type="match status" value="1"/>
</dbReference>
<reference evidence="1 2" key="1">
    <citation type="submission" date="2019-01" db="EMBL/GenBank/DDBJ databases">
        <title>Sequencing of cultivated peanut Arachis hypogaea provides insights into genome evolution and oil improvement.</title>
        <authorList>
            <person name="Chen X."/>
        </authorList>
    </citation>
    <scope>NUCLEOTIDE SEQUENCE [LARGE SCALE GENOMIC DNA]</scope>
    <source>
        <strain evidence="2">cv. Fuhuasheng</strain>
        <tissue evidence="1">Leaves</tissue>
    </source>
</reference>
<keyword evidence="2" id="KW-1185">Reference proteome</keyword>
<accession>A0A444YDC9</accession>
<dbReference type="NCBIfam" id="TIGR01640">
    <property type="entry name" value="F_box_assoc_1"/>
    <property type="match status" value="1"/>
</dbReference>
<gene>
    <name evidence="1" type="ORF">Ahy_B07g087946</name>
</gene>
<sequence length="1352" mass="156402">MQIKLLKQNADETAGRKEAQIEWLLPAKAIHKLKSSSKLFSELPETPYFVAKQAENSLKKDRPSCFFIQRDDILNHNDCVELHPLPGEELSSCVPENMLRFIASSRLMILSSSNGLLLCLHGTELFITIPATCYLLHIPLPNHLQQRGNLHSVSMTLEYDSEDYRLILFYNEDWSSHFDCHVYSHKQSVWSLRNNRFFAGLRDLKFGMPVICNGAIHFISDCYSYLAKDSTHFRYYIMSYKITNGDEDERVETKLLRVPKDARRGSHDDSCDMNIFKWGAVDGHQTIFLVKLRKRVFTVWILANYESSSWRRIMKVRVKGMGLVEQNPEIRRFTILNGDLVFATNKKVYAYGLTSEKYMVLSKICDHGCDSTFVRFILFVYVELVQKILRPYLQLRKHDQVEKVRIRHIINDLIRNSNRAVKCQLNADGTAERKETQTELLVKNRDNKNCEILSWLPAKAIHKLKSSSKLFSQLPETPYFVAKQAENSLKKDRPSCFFIQRDDILNHNDCVELHPLPEEELSSGVPENMLQFIASSRLKILSSSNGLLLYLHGTELFIINPQRENLHSVSMTLECDSDDYRLILFDNEDWSSHFDCHVYSHKQGAWSLRKNRFFAGSRDLKFDMPVICNGAIHFISDCYSYLAKDSTHFRPYIMSYKITNGDEDERVETKLLKVPKEARRGSHDDSYDMNIFKWGAVAGHQTICLVRLRKRVFTVWILANYESSSWRRIMKVRVKRMGLVEQNPEIRGFTILNGDLVFATNKKVYAYVLTSEKYMVLLKICDHGCDSTFVGFVPNSDTLRPCGIGAVTGQLTVNLMQIKLQKQNADGTARRKEMQTELLVKNRDNQNCGRIFTWIYIVLVTCKSNPQLKSSSKLFSELPETPYFVAKQAENSLKKDCLSCFFIQRDDILNHNDCIELHPFPGEELSSGVPENMLRFIASSRLKILSSSNDLLLCLHGTELFIINPATCYLYTFPTPNHLQQRGNLHSVSMTLEYDSHDYRLILFDNEDWSSHFDCHVYSHKQGAWSLRKNRFFAGSRDLKFDMPVICNGAIHFISDCYSYLAKDSTHFRPYIMSYKITNGDEDERIETRLLRVPKEARRGSHDDSCNMNISIAGHQTICLVRLRKRVFTVWILADYESSSWRRIMKVRVKGMGFVEQNPEIRGFTVLNGDLVFATNKNVYAYGLTSEKYMVLSKICDHGCDSTFVRFVPYLDTLRPCGIGAKNLRPYLQLRKHDQVEKIKLLKQNTDETAGRKEAQTELLVKNRNNQNCGGIFTWMHIFSWLPAKAIHNFKSSSKLFSELPKTPYFVAKQAENSLKKDRPSCFFIQRDDILNHNDCVELHPLLGRGTFLRRP</sequence>
<organism evidence="1 2">
    <name type="scientific">Arachis hypogaea</name>
    <name type="common">Peanut</name>
    <dbReference type="NCBI Taxonomy" id="3818"/>
    <lineage>
        <taxon>Eukaryota</taxon>
        <taxon>Viridiplantae</taxon>
        <taxon>Streptophyta</taxon>
        <taxon>Embryophyta</taxon>
        <taxon>Tracheophyta</taxon>
        <taxon>Spermatophyta</taxon>
        <taxon>Magnoliopsida</taxon>
        <taxon>eudicotyledons</taxon>
        <taxon>Gunneridae</taxon>
        <taxon>Pentapetalae</taxon>
        <taxon>rosids</taxon>
        <taxon>fabids</taxon>
        <taxon>Fabales</taxon>
        <taxon>Fabaceae</taxon>
        <taxon>Papilionoideae</taxon>
        <taxon>50 kb inversion clade</taxon>
        <taxon>dalbergioids sensu lato</taxon>
        <taxon>Dalbergieae</taxon>
        <taxon>Pterocarpus clade</taxon>
        <taxon>Arachis</taxon>
    </lineage>
</organism>
<evidence type="ECO:0000313" key="1">
    <source>
        <dbReference type="EMBL" id="RYQ99932.1"/>
    </source>
</evidence>
<protein>
    <recommendedName>
        <fullName evidence="3">F-box associated domain-containing protein</fullName>
    </recommendedName>
</protein>
<evidence type="ECO:0000313" key="2">
    <source>
        <dbReference type="Proteomes" id="UP000289738"/>
    </source>
</evidence>
<dbReference type="Proteomes" id="UP000289738">
    <property type="component" value="Chromosome B07"/>
</dbReference>
<dbReference type="InterPro" id="IPR050796">
    <property type="entry name" value="SCF_F-box_component"/>
</dbReference>
<proteinExistence type="predicted"/>
<dbReference type="InterPro" id="IPR017451">
    <property type="entry name" value="F-box-assoc_interact_dom"/>
</dbReference>
<dbReference type="PANTHER" id="PTHR31672:SF13">
    <property type="entry name" value="F-BOX PROTEIN CPR30-LIKE"/>
    <property type="match status" value="1"/>
</dbReference>
<dbReference type="STRING" id="3818.A0A444YDC9"/>
<comment type="caution">
    <text evidence="1">The sequence shown here is derived from an EMBL/GenBank/DDBJ whole genome shotgun (WGS) entry which is preliminary data.</text>
</comment>
<evidence type="ECO:0008006" key="3">
    <source>
        <dbReference type="Google" id="ProtNLM"/>
    </source>
</evidence>
<name>A0A444YDC9_ARAHY</name>
<dbReference type="EMBL" id="SDMP01000017">
    <property type="protein sequence ID" value="RYQ99932.1"/>
    <property type="molecule type" value="Genomic_DNA"/>
</dbReference>